<organism evidence="1 2">
    <name type="scientific">Microcystis aeruginosa (strain NIES-843 / IAM M-2473)</name>
    <dbReference type="NCBI Taxonomy" id="449447"/>
    <lineage>
        <taxon>Bacteria</taxon>
        <taxon>Bacillati</taxon>
        <taxon>Cyanobacteriota</taxon>
        <taxon>Cyanophyceae</taxon>
        <taxon>Oscillatoriophycideae</taxon>
        <taxon>Chroococcales</taxon>
        <taxon>Microcystaceae</taxon>
        <taxon>Microcystis</taxon>
    </lineage>
</organism>
<dbReference type="PaxDb" id="449447-MAE_00830"/>
<evidence type="ECO:0000313" key="1">
    <source>
        <dbReference type="EMBL" id="BAF99904.1"/>
    </source>
</evidence>
<sequence length="52" mass="5887">MLPQETPSTESMPLAACHTKWLHTLHNLLPFAYGDSSVRFVPITPYWISLST</sequence>
<evidence type="ECO:0000313" key="2">
    <source>
        <dbReference type="Proteomes" id="UP000001510"/>
    </source>
</evidence>
<dbReference type="EMBL" id="AP009552">
    <property type="protein sequence ID" value="BAF99904.1"/>
    <property type="molecule type" value="Genomic_DNA"/>
</dbReference>
<protein>
    <submittedName>
        <fullName evidence="1">Uncharacterized protein</fullName>
    </submittedName>
</protein>
<proteinExistence type="predicted"/>
<keyword evidence="2" id="KW-1185">Reference proteome</keyword>
<dbReference type="AlphaFoldDB" id="B0JFL8"/>
<dbReference type="Proteomes" id="UP000001510">
    <property type="component" value="Chromosome"/>
</dbReference>
<dbReference type="HOGENOM" id="CLU_3081817_0_0_3"/>
<accession>B0JFL8</accession>
<gene>
    <name evidence="1" type="ordered locus">MAE_00830</name>
</gene>
<name>B0JFL8_MICAN</name>
<dbReference type="EnsemblBacteria" id="BAF99904">
    <property type="protein sequence ID" value="BAF99904"/>
    <property type="gene ID" value="MAE_00830"/>
</dbReference>
<dbReference type="KEGG" id="mar:MAE_00830"/>
<reference evidence="1 2" key="1">
    <citation type="journal article" date="2007" name="DNA Res.">
        <title>Complete genomic structure of the bloom-forming toxic cyanobacterium Microcystis aeruginosa NIES-843.</title>
        <authorList>
            <person name="Kaneko T."/>
            <person name="Nakajima N."/>
            <person name="Okamoto S."/>
            <person name="Suzuki I."/>
            <person name="Tanabe Y."/>
            <person name="Tamaoki M."/>
            <person name="Nakamura Y."/>
            <person name="Kasai F."/>
            <person name="Watanabe A."/>
            <person name="Kawashima K."/>
            <person name="Kishida Y."/>
            <person name="Ono A."/>
            <person name="Shimizu Y."/>
            <person name="Takahashi C."/>
            <person name="Minami C."/>
            <person name="Fujishiro T."/>
            <person name="Kohara M."/>
            <person name="Katoh M."/>
            <person name="Nakazaki N."/>
            <person name="Nakayama S."/>
            <person name="Yamada M."/>
            <person name="Tabata S."/>
            <person name="Watanabe M.M."/>
        </authorList>
    </citation>
    <scope>NUCLEOTIDE SEQUENCE [LARGE SCALE GENOMIC DNA]</scope>
    <source>
        <strain evidence="2">NIES-843 / IAM M-247</strain>
    </source>
</reference>